<proteinExistence type="predicted"/>
<dbReference type="Proteomes" id="UP001444661">
    <property type="component" value="Unassembled WGS sequence"/>
</dbReference>
<evidence type="ECO:0000313" key="1">
    <source>
        <dbReference type="EMBL" id="KAK8042149.1"/>
    </source>
</evidence>
<protein>
    <submittedName>
        <fullName evidence="1">Uncharacterized protein</fullName>
    </submittedName>
</protein>
<evidence type="ECO:0000313" key="2">
    <source>
        <dbReference type="Proteomes" id="UP001444661"/>
    </source>
</evidence>
<gene>
    <name evidence="1" type="ORF">PG993_006672</name>
</gene>
<sequence>MSKAYLKAKEKYNEIINDAGRGDWYLSTA</sequence>
<comment type="caution">
    <text evidence="1">The sequence shown here is derived from an EMBL/GenBank/DDBJ whole genome shotgun (WGS) entry which is preliminary data.</text>
</comment>
<organism evidence="1 2">
    <name type="scientific">Apiospora rasikravindrae</name>
    <dbReference type="NCBI Taxonomy" id="990691"/>
    <lineage>
        <taxon>Eukaryota</taxon>
        <taxon>Fungi</taxon>
        <taxon>Dikarya</taxon>
        <taxon>Ascomycota</taxon>
        <taxon>Pezizomycotina</taxon>
        <taxon>Sordariomycetes</taxon>
        <taxon>Xylariomycetidae</taxon>
        <taxon>Amphisphaeriales</taxon>
        <taxon>Apiosporaceae</taxon>
        <taxon>Apiospora</taxon>
    </lineage>
</organism>
<dbReference type="EMBL" id="JAQQWK010000005">
    <property type="protein sequence ID" value="KAK8042149.1"/>
    <property type="molecule type" value="Genomic_DNA"/>
</dbReference>
<accession>A0ABR1T6C1</accession>
<keyword evidence="2" id="KW-1185">Reference proteome</keyword>
<reference evidence="1 2" key="1">
    <citation type="submission" date="2023-01" db="EMBL/GenBank/DDBJ databases">
        <title>Analysis of 21 Apiospora genomes using comparative genomics revels a genus with tremendous synthesis potential of carbohydrate active enzymes and secondary metabolites.</title>
        <authorList>
            <person name="Sorensen T."/>
        </authorList>
    </citation>
    <scope>NUCLEOTIDE SEQUENCE [LARGE SCALE GENOMIC DNA]</scope>
    <source>
        <strain evidence="1 2">CBS 33761</strain>
    </source>
</reference>
<name>A0ABR1T6C1_9PEZI</name>